<accession>A0ABY7TZL5</accession>
<feature type="region of interest" description="Disordered" evidence="1">
    <location>
        <begin position="1"/>
        <end position="35"/>
    </location>
</feature>
<dbReference type="SUPFAM" id="SSF55729">
    <property type="entry name" value="Acyl-CoA N-acyltransferases (Nat)"/>
    <property type="match status" value="1"/>
</dbReference>
<evidence type="ECO:0000259" key="2">
    <source>
        <dbReference type="Pfam" id="PF13480"/>
    </source>
</evidence>
<keyword evidence="3" id="KW-0808">Transferase</keyword>
<keyword evidence="4" id="KW-1185">Reference proteome</keyword>
<evidence type="ECO:0000256" key="1">
    <source>
        <dbReference type="SAM" id="MobiDB-lite"/>
    </source>
</evidence>
<feature type="domain" description="BioF2-like acetyltransferase" evidence="2">
    <location>
        <begin position="214"/>
        <end position="350"/>
    </location>
</feature>
<dbReference type="InterPro" id="IPR016181">
    <property type="entry name" value="Acyl_CoA_acyltransferase"/>
</dbReference>
<dbReference type="RefSeq" id="WP_273619013.1">
    <property type="nucleotide sequence ID" value="NZ_CP117417.1"/>
</dbReference>
<dbReference type="Proteomes" id="UP001218231">
    <property type="component" value="Chromosome"/>
</dbReference>
<dbReference type="InterPro" id="IPR038740">
    <property type="entry name" value="BioF2-like_GNAT_dom"/>
</dbReference>
<proteinExistence type="predicted"/>
<feature type="compositionally biased region" description="Pro residues" evidence="1">
    <location>
        <begin position="18"/>
        <end position="28"/>
    </location>
</feature>
<gene>
    <name evidence="3" type="ORF">PQ457_06990</name>
</gene>
<dbReference type="GO" id="GO:0016746">
    <property type="term" value="F:acyltransferase activity"/>
    <property type="evidence" value="ECO:0007669"/>
    <property type="project" value="UniProtKB-KW"/>
</dbReference>
<dbReference type="EC" id="2.3.1.-" evidence="3"/>
<dbReference type="EMBL" id="CP117417">
    <property type="protein sequence ID" value="WCT78703.1"/>
    <property type="molecule type" value="Genomic_DNA"/>
</dbReference>
<reference evidence="3 4" key="1">
    <citation type="submission" date="2023-02" db="EMBL/GenBank/DDBJ databases">
        <title>Genome sequence of Novosphingobium humi KACC 19094.</title>
        <authorList>
            <person name="Kim S."/>
            <person name="Heo J."/>
            <person name="Kwon S.-W."/>
        </authorList>
    </citation>
    <scope>NUCLEOTIDE SEQUENCE [LARGE SCALE GENOMIC DNA]</scope>
    <source>
        <strain evidence="3 4">KACC 19094</strain>
    </source>
</reference>
<sequence length="401" mass="44259">MASQPNTIRAEPVVAPTRLPPGPNPTPRMPHKPAPAGEIRCVDWREMQDMGAVLAWDALAMWASEPNPFFESWYLLPALRGLAPDGRVRILRFEMGGDLAGIMPIVRQSRYYTRPIPHWASWAHPNGFLGAPLVARGLERSFWRALLGWADAQGGLGLFLHLAELPLSGALADALRDVLNDQGRNAALVGRRQHVMLQSDLSPEAYFEATVSGKKRKEYRRQANRLGELGALEFVRHEDEDDLSAWCEDFLKLEAAGWKGEAGSALACLPATTALWREALHGAAARGRLERLSMRLDGRPIAMLATFITKPGAFMFKTAYDESLSAYSPGVLLQRENLAMLDMPGLGWIDSCADETHPMITHLWRERRPVGRVSIEIGGAVRRGLFGVMARRELGGAGFGI</sequence>
<dbReference type="Pfam" id="PF13480">
    <property type="entry name" value="Acetyltransf_6"/>
    <property type="match status" value="1"/>
</dbReference>
<organism evidence="3 4">
    <name type="scientific">Novosphingobium humi</name>
    <dbReference type="NCBI Taxonomy" id="2282397"/>
    <lineage>
        <taxon>Bacteria</taxon>
        <taxon>Pseudomonadati</taxon>
        <taxon>Pseudomonadota</taxon>
        <taxon>Alphaproteobacteria</taxon>
        <taxon>Sphingomonadales</taxon>
        <taxon>Sphingomonadaceae</taxon>
        <taxon>Novosphingobium</taxon>
    </lineage>
</organism>
<protein>
    <submittedName>
        <fullName evidence="3">GNAT family N-acetyltransferase</fullName>
        <ecNumber evidence="3">2.3.1.-</ecNumber>
    </submittedName>
</protein>
<evidence type="ECO:0000313" key="4">
    <source>
        <dbReference type="Proteomes" id="UP001218231"/>
    </source>
</evidence>
<keyword evidence="3" id="KW-0012">Acyltransferase</keyword>
<evidence type="ECO:0000313" key="3">
    <source>
        <dbReference type="EMBL" id="WCT78703.1"/>
    </source>
</evidence>
<name>A0ABY7TZL5_9SPHN</name>